<name>A0A7R9B3A1_TIMSH</name>
<reference evidence="2" key="1">
    <citation type="submission" date="2020-11" db="EMBL/GenBank/DDBJ databases">
        <authorList>
            <person name="Tran Van P."/>
        </authorList>
    </citation>
    <scope>NUCLEOTIDE SEQUENCE</scope>
</reference>
<sequence length="65" mass="8043">MKRTWLDSKKRIEAKWKKQEQEDKEKIKNQNDEYQAYRKVLEMKSQETKEAIQKENLLEKQESEV</sequence>
<gene>
    <name evidence="2" type="ORF">TSIB3V08_LOCUS8891</name>
</gene>
<organism evidence="2">
    <name type="scientific">Timema shepardi</name>
    <name type="common">Walking stick</name>
    <dbReference type="NCBI Taxonomy" id="629360"/>
    <lineage>
        <taxon>Eukaryota</taxon>
        <taxon>Metazoa</taxon>
        <taxon>Ecdysozoa</taxon>
        <taxon>Arthropoda</taxon>
        <taxon>Hexapoda</taxon>
        <taxon>Insecta</taxon>
        <taxon>Pterygota</taxon>
        <taxon>Neoptera</taxon>
        <taxon>Polyneoptera</taxon>
        <taxon>Phasmatodea</taxon>
        <taxon>Timematodea</taxon>
        <taxon>Timematoidea</taxon>
        <taxon>Timematidae</taxon>
        <taxon>Timema</taxon>
    </lineage>
</organism>
<evidence type="ECO:0000313" key="2">
    <source>
        <dbReference type="EMBL" id="CAD7264843.1"/>
    </source>
</evidence>
<keyword evidence="1" id="KW-0175">Coiled coil</keyword>
<dbReference type="EMBL" id="OC004796">
    <property type="protein sequence ID" value="CAD7264843.1"/>
    <property type="molecule type" value="Genomic_DNA"/>
</dbReference>
<dbReference type="AlphaFoldDB" id="A0A7R9B3A1"/>
<accession>A0A7R9B3A1</accession>
<evidence type="ECO:0000256" key="1">
    <source>
        <dbReference type="SAM" id="Coils"/>
    </source>
</evidence>
<feature type="coiled-coil region" evidence="1">
    <location>
        <begin position="17"/>
        <end position="64"/>
    </location>
</feature>
<protein>
    <submittedName>
        <fullName evidence="2">Uncharacterized protein</fullName>
    </submittedName>
</protein>
<proteinExistence type="predicted"/>